<accession>A0ACC5QX02</accession>
<organism evidence="1 2">
    <name type="scientific">Taklimakanibacter albus</name>
    <dbReference type="NCBI Taxonomy" id="2800327"/>
    <lineage>
        <taxon>Bacteria</taxon>
        <taxon>Pseudomonadati</taxon>
        <taxon>Pseudomonadota</taxon>
        <taxon>Alphaproteobacteria</taxon>
        <taxon>Hyphomicrobiales</taxon>
        <taxon>Aestuariivirgaceae</taxon>
        <taxon>Taklimakanibacter</taxon>
    </lineage>
</organism>
<sequence length="249" mass="27455">MFEWLFTVEGWMSLLTLTILEIVLGIDNLVFLSIASQRLPPHQRPIAQKIGLLGALGLRIAMLALLVWITKLTYPVFSIGSFELSWRDIILILGGLFLLYKGTAEIHEEMEGGEEGPKQGYASSFFGVIALIMVIDFVFALDSIITAVGMTTFLPVMIAANVIAIVVMLMSARGVSDFIAKHPTVKMLALAFILLIGVALVADGLGMHIPREYIYFAIAFSLSVETLNILVKSKRQRLSKIEKTDVEQP</sequence>
<evidence type="ECO:0000313" key="2">
    <source>
        <dbReference type="Proteomes" id="UP000616151"/>
    </source>
</evidence>
<dbReference type="EMBL" id="JAENHL010000003">
    <property type="protein sequence ID" value="MBK1864887.1"/>
    <property type="molecule type" value="Genomic_DNA"/>
</dbReference>
<proteinExistence type="predicted"/>
<dbReference type="Proteomes" id="UP000616151">
    <property type="component" value="Unassembled WGS sequence"/>
</dbReference>
<gene>
    <name evidence="1" type="ORF">JHL16_00850</name>
</gene>
<name>A0ACC5QX02_9HYPH</name>
<keyword evidence="2" id="KW-1185">Reference proteome</keyword>
<comment type="caution">
    <text evidence="1">The sequence shown here is derived from an EMBL/GenBank/DDBJ whole genome shotgun (WGS) entry which is preliminary data.</text>
</comment>
<protein>
    <submittedName>
        <fullName evidence="1">TerC family protein</fullName>
    </submittedName>
</protein>
<reference evidence="1" key="1">
    <citation type="submission" date="2021-01" db="EMBL/GenBank/DDBJ databases">
        <authorList>
            <person name="Sun Q."/>
        </authorList>
    </citation>
    <scope>NUCLEOTIDE SEQUENCE</scope>
    <source>
        <strain evidence="1">YIM B02566</strain>
    </source>
</reference>
<evidence type="ECO:0000313" key="1">
    <source>
        <dbReference type="EMBL" id="MBK1864887.1"/>
    </source>
</evidence>